<organism evidence="2 3">
    <name type="scientific">Thermostichus vulcanus str. 'Rupite'</name>
    <dbReference type="NCBI Taxonomy" id="2813851"/>
    <lineage>
        <taxon>Bacteria</taxon>
        <taxon>Bacillati</taxon>
        <taxon>Cyanobacteriota</taxon>
        <taxon>Cyanophyceae</taxon>
        <taxon>Thermostichales</taxon>
        <taxon>Thermostichaceae</taxon>
        <taxon>Thermostichus</taxon>
    </lineage>
</organism>
<gene>
    <name evidence="2" type="ORF">JX360_08960</name>
</gene>
<feature type="transmembrane region" description="Helical" evidence="1">
    <location>
        <begin position="134"/>
        <end position="158"/>
    </location>
</feature>
<feature type="transmembrane region" description="Helical" evidence="1">
    <location>
        <begin position="41"/>
        <end position="65"/>
    </location>
</feature>
<evidence type="ECO:0000313" key="2">
    <source>
        <dbReference type="EMBL" id="MCJ2543032.1"/>
    </source>
</evidence>
<dbReference type="EMBL" id="JAFIRA010000019">
    <property type="protein sequence ID" value="MCJ2543032.1"/>
    <property type="molecule type" value="Genomic_DNA"/>
</dbReference>
<keyword evidence="1" id="KW-0472">Membrane</keyword>
<reference evidence="2" key="1">
    <citation type="submission" date="2021-02" db="EMBL/GenBank/DDBJ databases">
        <title>The CRISPR/cas machinery reduction and long-range gene transfer in the hot spring cyanobacterium Synechococcus.</title>
        <authorList>
            <person name="Dvorak P."/>
            <person name="Jahodarova E."/>
            <person name="Hasler P."/>
            <person name="Poulickova A."/>
        </authorList>
    </citation>
    <scope>NUCLEOTIDE SEQUENCE</scope>
    <source>
        <strain evidence="2">Rupite</strain>
    </source>
</reference>
<proteinExistence type="predicted"/>
<feature type="transmembrane region" description="Helical" evidence="1">
    <location>
        <begin position="178"/>
        <end position="194"/>
    </location>
</feature>
<keyword evidence="1" id="KW-1133">Transmembrane helix</keyword>
<evidence type="ECO:0000256" key="1">
    <source>
        <dbReference type="SAM" id="Phobius"/>
    </source>
</evidence>
<keyword evidence="3" id="KW-1185">Reference proteome</keyword>
<dbReference type="Proteomes" id="UP000830835">
    <property type="component" value="Unassembled WGS sequence"/>
</dbReference>
<evidence type="ECO:0000313" key="3">
    <source>
        <dbReference type="Proteomes" id="UP000830835"/>
    </source>
</evidence>
<name>A0ABT0CB64_THEVL</name>
<feature type="transmembrane region" description="Helical" evidence="1">
    <location>
        <begin position="77"/>
        <end position="96"/>
    </location>
</feature>
<comment type="caution">
    <text evidence="2">The sequence shown here is derived from an EMBL/GenBank/DDBJ whole genome shotgun (WGS) entry which is preliminary data.</text>
</comment>
<accession>A0ABT0CB64</accession>
<protein>
    <submittedName>
        <fullName evidence="2">Uncharacterized protein</fullName>
    </submittedName>
</protein>
<keyword evidence="1" id="KW-0812">Transmembrane</keyword>
<sequence length="207" mass="23301">MTSLQSSTTFISQSQRRTHIPTPIWLQSCQQMAYGRFWPSLLTTVGCLGSITYTCTLPFVTIGILTGTTLSRQKAIISTLMIWLSNQIFGYLLHNYPRTLDSFGWGIVLGISTLSVTLAASYRPLFTPDKLWRNYLWIPLMLIVGFIGFQILIFLAGLGLGGTHGLTLPVLGKIWLDNWLWTSLWIGIHSLLVWSKSRALLRIPDPQ</sequence>
<feature type="transmembrane region" description="Helical" evidence="1">
    <location>
        <begin position="102"/>
        <end position="122"/>
    </location>
</feature>